<feature type="compositionally biased region" description="Polar residues" evidence="1">
    <location>
        <begin position="353"/>
        <end position="363"/>
    </location>
</feature>
<protein>
    <submittedName>
        <fullName evidence="2">Uncharacterized protein</fullName>
    </submittedName>
</protein>
<gene>
    <name evidence="2" type="ORF">BU24DRAFT_234405</name>
</gene>
<organism evidence="2 3">
    <name type="scientific">Aaosphaeria arxii CBS 175.79</name>
    <dbReference type="NCBI Taxonomy" id="1450172"/>
    <lineage>
        <taxon>Eukaryota</taxon>
        <taxon>Fungi</taxon>
        <taxon>Dikarya</taxon>
        <taxon>Ascomycota</taxon>
        <taxon>Pezizomycotina</taxon>
        <taxon>Dothideomycetes</taxon>
        <taxon>Pleosporomycetidae</taxon>
        <taxon>Pleosporales</taxon>
        <taxon>Pleosporales incertae sedis</taxon>
        <taxon>Aaosphaeria</taxon>
    </lineage>
</organism>
<dbReference type="PANTHER" id="PTHR46603:SF1">
    <property type="entry name" value="ABSCISSION_NOCUT CHECKPOINT REGULATOR"/>
    <property type="match status" value="1"/>
</dbReference>
<evidence type="ECO:0000313" key="2">
    <source>
        <dbReference type="EMBL" id="KAF2013294.1"/>
    </source>
</evidence>
<dbReference type="PANTHER" id="PTHR46603">
    <property type="entry name" value="ABSCISSION/NOCUT CHECKPOINT REGULATOR"/>
    <property type="match status" value="1"/>
</dbReference>
<dbReference type="Pfam" id="PF22586">
    <property type="entry name" value="ANCHR-like_BBOX"/>
    <property type="match status" value="1"/>
</dbReference>
<name>A0A6A5XLV2_9PLEO</name>
<feature type="compositionally biased region" description="Acidic residues" evidence="1">
    <location>
        <begin position="226"/>
        <end position="239"/>
    </location>
</feature>
<accession>A0A6A5XLV2</accession>
<dbReference type="EMBL" id="ML978071">
    <property type="protein sequence ID" value="KAF2013294.1"/>
    <property type="molecule type" value="Genomic_DNA"/>
</dbReference>
<dbReference type="CDD" id="cd19817">
    <property type="entry name" value="Bbox1_ANCHR-like"/>
    <property type="match status" value="1"/>
</dbReference>
<dbReference type="SUPFAM" id="SSF57845">
    <property type="entry name" value="B-box zinc-binding domain"/>
    <property type="match status" value="1"/>
</dbReference>
<evidence type="ECO:0000313" key="3">
    <source>
        <dbReference type="Proteomes" id="UP000799778"/>
    </source>
</evidence>
<proteinExistence type="predicted"/>
<feature type="compositionally biased region" description="Polar residues" evidence="1">
    <location>
        <begin position="25"/>
        <end position="37"/>
    </location>
</feature>
<feature type="compositionally biased region" description="Low complexity" evidence="1">
    <location>
        <begin position="293"/>
        <end position="305"/>
    </location>
</feature>
<keyword evidence="3" id="KW-1185">Reference proteome</keyword>
<dbReference type="OrthoDB" id="5407799at2759"/>
<feature type="region of interest" description="Disordered" evidence="1">
    <location>
        <begin position="24"/>
        <end position="378"/>
    </location>
</feature>
<dbReference type="RefSeq" id="XP_033381633.1">
    <property type="nucleotide sequence ID" value="XM_033522214.1"/>
</dbReference>
<dbReference type="Proteomes" id="UP000799778">
    <property type="component" value="Unassembled WGS sequence"/>
</dbReference>
<evidence type="ECO:0000256" key="1">
    <source>
        <dbReference type="SAM" id="MobiDB-lite"/>
    </source>
</evidence>
<dbReference type="GeneID" id="54279611"/>
<dbReference type="InterPro" id="IPR044553">
    <property type="entry name" value="Bbox1_ANCHR"/>
</dbReference>
<dbReference type="AlphaFoldDB" id="A0A6A5XLV2"/>
<feature type="compositionally biased region" description="Acidic residues" evidence="1">
    <location>
        <begin position="113"/>
        <end position="127"/>
    </location>
</feature>
<sequence length="456" mass="48243">MAPSPPPPSQPSTDDALLARLNALKKSSVSLDTTPALSGTTPSSPPQPPSSQTNDLAARFARLGSASPSATPPPSSNRRADIASGPPTIAPGASSYLEGVAEGIGSSSGGDVEFNEEDEKSLEELLAELEIGSGGGNDESTQGGSGNDRPSWDVDDGEERDVKSLVRDIRSILPDVRRMREEGTQEVRERKGKVEGKGEGLTDWENVEFDVGGKGVKGAGERSEDHEDDDENGDGDEQEDGKKKSEDEEANDVIARVMAELAIAKKYDNLDDPSPPSNDNDDEEPSNPPTSTKPPTSQSPPKNQQAEGNDSSPSSSGNTPLTLPSAPTTTLPRDSLTQTQSLEDALTARFASLSPSPHSNDLTLPSAPSFSPAKKPPKVTAKFTDEEIESWCVICNDDATLKCLGCDGDLYCRNCWMEGHRSEGAGYEERRHRAVVYSKDGEGGGGERKQRVAAAG</sequence>
<reference evidence="2" key="1">
    <citation type="journal article" date="2020" name="Stud. Mycol.">
        <title>101 Dothideomycetes genomes: a test case for predicting lifestyles and emergence of pathogens.</title>
        <authorList>
            <person name="Haridas S."/>
            <person name="Albert R."/>
            <person name="Binder M."/>
            <person name="Bloem J."/>
            <person name="Labutti K."/>
            <person name="Salamov A."/>
            <person name="Andreopoulos B."/>
            <person name="Baker S."/>
            <person name="Barry K."/>
            <person name="Bills G."/>
            <person name="Bluhm B."/>
            <person name="Cannon C."/>
            <person name="Castanera R."/>
            <person name="Culley D."/>
            <person name="Daum C."/>
            <person name="Ezra D."/>
            <person name="Gonzalez J."/>
            <person name="Henrissat B."/>
            <person name="Kuo A."/>
            <person name="Liang C."/>
            <person name="Lipzen A."/>
            <person name="Lutzoni F."/>
            <person name="Magnuson J."/>
            <person name="Mondo S."/>
            <person name="Nolan M."/>
            <person name="Ohm R."/>
            <person name="Pangilinan J."/>
            <person name="Park H.-J."/>
            <person name="Ramirez L."/>
            <person name="Alfaro M."/>
            <person name="Sun H."/>
            <person name="Tritt A."/>
            <person name="Yoshinaga Y."/>
            <person name="Zwiers L.-H."/>
            <person name="Turgeon B."/>
            <person name="Goodwin S."/>
            <person name="Spatafora J."/>
            <person name="Crous P."/>
            <person name="Grigoriev I."/>
        </authorList>
    </citation>
    <scope>NUCLEOTIDE SEQUENCE</scope>
    <source>
        <strain evidence="2">CBS 175.79</strain>
    </source>
</reference>
<feature type="compositionally biased region" description="Basic and acidic residues" evidence="1">
    <location>
        <begin position="160"/>
        <end position="200"/>
    </location>
</feature>
<feature type="compositionally biased region" description="Polar residues" evidence="1">
    <location>
        <begin position="306"/>
        <end position="318"/>
    </location>
</feature>
<feature type="compositionally biased region" description="Low complexity" evidence="1">
    <location>
        <begin position="319"/>
        <end position="332"/>
    </location>
</feature>